<feature type="region of interest" description="Disordered" evidence="1">
    <location>
        <begin position="1"/>
        <end position="23"/>
    </location>
</feature>
<name>A0AAN8SG85_POLSC</name>
<dbReference type="AlphaFoldDB" id="A0AAN8SG85"/>
<organism evidence="2 3">
    <name type="scientific">Polyplax serrata</name>
    <name type="common">Common mouse louse</name>
    <dbReference type="NCBI Taxonomy" id="468196"/>
    <lineage>
        <taxon>Eukaryota</taxon>
        <taxon>Metazoa</taxon>
        <taxon>Ecdysozoa</taxon>
        <taxon>Arthropoda</taxon>
        <taxon>Hexapoda</taxon>
        <taxon>Insecta</taxon>
        <taxon>Pterygota</taxon>
        <taxon>Neoptera</taxon>
        <taxon>Paraneoptera</taxon>
        <taxon>Psocodea</taxon>
        <taxon>Troctomorpha</taxon>
        <taxon>Phthiraptera</taxon>
        <taxon>Anoplura</taxon>
        <taxon>Polyplacidae</taxon>
        <taxon>Polyplax</taxon>
    </lineage>
</organism>
<gene>
    <name evidence="2" type="ORF">RUM43_001432</name>
</gene>
<dbReference type="EMBL" id="JAWJWE010000001">
    <property type="protein sequence ID" value="KAK6645156.1"/>
    <property type="molecule type" value="Genomic_DNA"/>
</dbReference>
<evidence type="ECO:0000313" key="3">
    <source>
        <dbReference type="Proteomes" id="UP001372834"/>
    </source>
</evidence>
<comment type="caution">
    <text evidence="2">The sequence shown here is derived from an EMBL/GenBank/DDBJ whole genome shotgun (WGS) entry which is preliminary data.</text>
</comment>
<evidence type="ECO:0000313" key="2">
    <source>
        <dbReference type="EMBL" id="KAK6645156.1"/>
    </source>
</evidence>
<dbReference type="Proteomes" id="UP001372834">
    <property type="component" value="Unassembled WGS sequence"/>
</dbReference>
<accession>A0AAN8SG85</accession>
<sequence>MSVDEENSNSTNSEKSYNPERSREWFGVQLESAENDHPNITKNKVKSNINYRSLRDGYMKISILGYPDG</sequence>
<protein>
    <submittedName>
        <fullName evidence="2">Uncharacterized protein</fullName>
    </submittedName>
</protein>
<proteinExistence type="predicted"/>
<evidence type="ECO:0000256" key="1">
    <source>
        <dbReference type="SAM" id="MobiDB-lite"/>
    </source>
</evidence>
<reference evidence="2 3" key="1">
    <citation type="submission" date="2023-10" db="EMBL/GenBank/DDBJ databases">
        <title>Genomes of two closely related lineages of the louse Polyplax serrata with different host specificities.</title>
        <authorList>
            <person name="Martinu J."/>
            <person name="Tarabai H."/>
            <person name="Stefka J."/>
            <person name="Hypsa V."/>
        </authorList>
    </citation>
    <scope>NUCLEOTIDE SEQUENCE [LARGE SCALE GENOMIC DNA]</scope>
    <source>
        <strain evidence="2">HR10_N</strain>
    </source>
</reference>